<dbReference type="Proteomes" id="UP001162164">
    <property type="component" value="Unassembled WGS sequence"/>
</dbReference>
<dbReference type="PANTHER" id="PTHR10252:SF79">
    <property type="entry name" value="DNA POLYMERASE EPSILON SUBUNIT 4"/>
    <property type="match status" value="1"/>
</dbReference>
<dbReference type="CDD" id="cd22929">
    <property type="entry name" value="HFD_POLE4-like"/>
    <property type="match status" value="1"/>
</dbReference>
<evidence type="ECO:0000313" key="5">
    <source>
        <dbReference type="Proteomes" id="UP001162164"/>
    </source>
</evidence>
<proteinExistence type="predicted"/>
<evidence type="ECO:0000256" key="1">
    <source>
        <dbReference type="ARBA" id="ARBA00004123"/>
    </source>
</evidence>
<gene>
    <name evidence="4" type="ORF">NQ317_000697</name>
</gene>
<feature type="domain" description="Transcription factor CBF/NF-Y/archaeal histone" evidence="3">
    <location>
        <begin position="40"/>
        <end position="103"/>
    </location>
</feature>
<comment type="subcellular location">
    <subcellularLocation>
        <location evidence="1">Nucleus</location>
    </subcellularLocation>
</comment>
<comment type="caution">
    <text evidence="4">The sequence shown here is derived from an EMBL/GenBank/DDBJ whole genome shotgun (WGS) entry which is preliminary data.</text>
</comment>
<dbReference type="InterPro" id="IPR050568">
    <property type="entry name" value="Transcr_DNA_Rep_Reg"/>
</dbReference>
<reference evidence="4" key="1">
    <citation type="journal article" date="2023" name="Insect Mol. Biol.">
        <title>Genome sequencing provides insights into the evolution of gene families encoding plant cell wall-degrading enzymes in longhorned beetles.</title>
        <authorList>
            <person name="Shin N.R."/>
            <person name="Okamura Y."/>
            <person name="Kirsch R."/>
            <person name="Pauchet Y."/>
        </authorList>
    </citation>
    <scope>NUCLEOTIDE SEQUENCE</scope>
    <source>
        <strain evidence="4">MMC_N1</strain>
    </source>
</reference>
<evidence type="ECO:0000313" key="4">
    <source>
        <dbReference type="EMBL" id="KAJ8975448.1"/>
    </source>
</evidence>
<dbReference type="EMBL" id="JAPWTJ010000822">
    <property type="protein sequence ID" value="KAJ8975448.1"/>
    <property type="molecule type" value="Genomic_DNA"/>
</dbReference>
<keyword evidence="5" id="KW-1185">Reference proteome</keyword>
<dbReference type="Gene3D" id="1.10.20.10">
    <property type="entry name" value="Histone, subunit A"/>
    <property type="match status" value="1"/>
</dbReference>
<dbReference type="PANTHER" id="PTHR10252">
    <property type="entry name" value="HISTONE-LIKE TRANSCRIPTION FACTOR CCAAT-RELATED"/>
    <property type="match status" value="1"/>
</dbReference>
<name>A0ABQ9JBV1_9CUCU</name>
<dbReference type="InterPro" id="IPR009072">
    <property type="entry name" value="Histone-fold"/>
</dbReference>
<dbReference type="Pfam" id="PF00808">
    <property type="entry name" value="CBFD_NFYB_HMF"/>
    <property type="match status" value="1"/>
</dbReference>
<dbReference type="InterPro" id="IPR003958">
    <property type="entry name" value="CBFA_NFYB_domain"/>
</dbReference>
<keyword evidence="2" id="KW-0539">Nucleus</keyword>
<organism evidence="4 5">
    <name type="scientific">Molorchus minor</name>
    <dbReference type="NCBI Taxonomy" id="1323400"/>
    <lineage>
        <taxon>Eukaryota</taxon>
        <taxon>Metazoa</taxon>
        <taxon>Ecdysozoa</taxon>
        <taxon>Arthropoda</taxon>
        <taxon>Hexapoda</taxon>
        <taxon>Insecta</taxon>
        <taxon>Pterygota</taxon>
        <taxon>Neoptera</taxon>
        <taxon>Endopterygota</taxon>
        <taxon>Coleoptera</taxon>
        <taxon>Polyphaga</taxon>
        <taxon>Cucujiformia</taxon>
        <taxon>Chrysomeloidea</taxon>
        <taxon>Cerambycidae</taxon>
        <taxon>Lamiinae</taxon>
        <taxon>Monochamini</taxon>
        <taxon>Molorchus</taxon>
    </lineage>
</organism>
<accession>A0ABQ9JBV1</accession>
<evidence type="ECO:0000259" key="3">
    <source>
        <dbReference type="Pfam" id="PF00808"/>
    </source>
</evidence>
<dbReference type="SUPFAM" id="SSF47113">
    <property type="entry name" value="Histone-fold"/>
    <property type="match status" value="1"/>
</dbReference>
<sequence length="111" mass="12613">MEEIEVNVSSPANEEHEVQTTEAAANEALKHHPNKHRPLRLPLSRIRSIMKKDPSCNLINQDAVFDVTKATELFIEFLAKEAAKQLKAAKRKTMMRKDIDNAIKNCPTLCF</sequence>
<evidence type="ECO:0000256" key="2">
    <source>
        <dbReference type="ARBA" id="ARBA00023242"/>
    </source>
</evidence>
<protein>
    <recommendedName>
        <fullName evidence="3">Transcription factor CBF/NF-Y/archaeal histone domain-containing protein</fullName>
    </recommendedName>
</protein>